<reference evidence="4" key="2">
    <citation type="submission" date="2021-04" db="EMBL/GenBank/DDBJ databases">
        <authorList>
            <person name="Gilroy R."/>
        </authorList>
    </citation>
    <scope>NUCLEOTIDE SEQUENCE</scope>
    <source>
        <strain evidence="4">ChiSxjej5B17-1746</strain>
    </source>
</reference>
<accession>A0A9D1U9B7</accession>
<gene>
    <name evidence="4" type="ORF">H9874_02570</name>
</gene>
<dbReference type="AlphaFoldDB" id="A0A9D1U9B7"/>
<evidence type="ECO:0000256" key="1">
    <source>
        <dbReference type="ARBA" id="ARBA00022801"/>
    </source>
</evidence>
<dbReference type="NCBIfam" id="NF001911">
    <property type="entry name" value="PRK00685.1"/>
    <property type="match status" value="1"/>
</dbReference>
<evidence type="ECO:0000313" key="5">
    <source>
        <dbReference type="Proteomes" id="UP000824264"/>
    </source>
</evidence>
<proteinExistence type="inferred from homology"/>
<keyword evidence="1 2" id="KW-0378">Hydrolase</keyword>
<evidence type="ECO:0000259" key="3">
    <source>
        <dbReference type="SMART" id="SM00849"/>
    </source>
</evidence>
<dbReference type="SMART" id="SM00849">
    <property type="entry name" value="Lactamase_B"/>
    <property type="match status" value="1"/>
</dbReference>
<protein>
    <recommendedName>
        <fullName evidence="2">UPF0173 metal-dependent hydrolase H9874_02570</fullName>
    </recommendedName>
</protein>
<dbReference type="InterPro" id="IPR050114">
    <property type="entry name" value="UPF0173_UPF0282_UlaG_hydrolase"/>
</dbReference>
<organism evidence="4 5">
    <name type="scientific">Candidatus Bilophila faecipullorum</name>
    <dbReference type="NCBI Taxonomy" id="2838482"/>
    <lineage>
        <taxon>Bacteria</taxon>
        <taxon>Pseudomonadati</taxon>
        <taxon>Thermodesulfobacteriota</taxon>
        <taxon>Desulfovibrionia</taxon>
        <taxon>Desulfovibrionales</taxon>
        <taxon>Desulfovibrionaceae</taxon>
        <taxon>Bilophila</taxon>
    </lineage>
</organism>
<dbReference type="EMBL" id="DXGI01000095">
    <property type="protein sequence ID" value="HIW78015.1"/>
    <property type="molecule type" value="Genomic_DNA"/>
</dbReference>
<feature type="domain" description="Metallo-beta-lactamase" evidence="3">
    <location>
        <begin position="9"/>
        <end position="192"/>
    </location>
</feature>
<sequence>MNVSVTWYGHSNFQISCDGVFVLIDPFFTHNPSAPVTWNAAAKPDLVLVTHDHGDHVGDAVDICKATGALCGCVVGTGERLVKAGLPESCLPAGMGFNIGGSIEVQGIRVTMTQAFHSSESGVPTGFVVTMPGGFTVYHAGDTGLFSSMELIGSLYPLDLALLPVGGFFTMDGLQAAHAARLLRPKAVIPMHWGTFPVIASDPSSFEEHLASVAPGVRCVSMKPGDTVTF</sequence>
<dbReference type="Pfam" id="PF12706">
    <property type="entry name" value="Lactamase_B_2"/>
    <property type="match status" value="1"/>
</dbReference>
<name>A0A9D1U9B7_9BACT</name>
<dbReference type="InterPro" id="IPR001279">
    <property type="entry name" value="Metallo-B-lactamas"/>
</dbReference>
<dbReference type="InterPro" id="IPR036866">
    <property type="entry name" value="RibonucZ/Hydroxyglut_hydro"/>
</dbReference>
<dbReference type="GO" id="GO:0016787">
    <property type="term" value="F:hydrolase activity"/>
    <property type="evidence" value="ECO:0007669"/>
    <property type="project" value="UniProtKB-UniRule"/>
</dbReference>
<reference evidence="4" key="1">
    <citation type="journal article" date="2021" name="PeerJ">
        <title>Extensive microbial diversity within the chicken gut microbiome revealed by metagenomics and culture.</title>
        <authorList>
            <person name="Gilroy R."/>
            <person name="Ravi A."/>
            <person name="Getino M."/>
            <person name="Pursley I."/>
            <person name="Horton D.L."/>
            <person name="Alikhan N.F."/>
            <person name="Baker D."/>
            <person name="Gharbi K."/>
            <person name="Hall N."/>
            <person name="Watson M."/>
            <person name="Adriaenssens E.M."/>
            <person name="Foster-Nyarko E."/>
            <person name="Jarju S."/>
            <person name="Secka A."/>
            <person name="Antonio M."/>
            <person name="Oren A."/>
            <person name="Chaudhuri R.R."/>
            <person name="La Ragione R."/>
            <person name="Hildebrand F."/>
            <person name="Pallen M.J."/>
        </authorList>
    </citation>
    <scope>NUCLEOTIDE SEQUENCE</scope>
    <source>
        <strain evidence="4">ChiSxjej5B17-1746</strain>
    </source>
</reference>
<dbReference type="Proteomes" id="UP000824264">
    <property type="component" value="Unassembled WGS sequence"/>
</dbReference>
<comment type="caution">
    <text evidence="4">The sequence shown here is derived from an EMBL/GenBank/DDBJ whole genome shotgun (WGS) entry which is preliminary data.</text>
</comment>
<dbReference type="SUPFAM" id="SSF56281">
    <property type="entry name" value="Metallo-hydrolase/oxidoreductase"/>
    <property type="match status" value="1"/>
</dbReference>
<evidence type="ECO:0000313" key="4">
    <source>
        <dbReference type="EMBL" id="HIW78015.1"/>
    </source>
</evidence>
<evidence type="ECO:0000256" key="2">
    <source>
        <dbReference type="HAMAP-Rule" id="MF_00457"/>
    </source>
</evidence>
<dbReference type="PANTHER" id="PTHR43546">
    <property type="entry name" value="UPF0173 METAL-DEPENDENT HYDROLASE MJ1163-RELATED"/>
    <property type="match status" value="1"/>
</dbReference>
<dbReference type="HAMAP" id="MF_00457">
    <property type="entry name" value="UPF0173"/>
    <property type="match status" value="1"/>
</dbReference>
<dbReference type="PANTHER" id="PTHR43546:SF3">
    <property type="entry name" value="UPF0173 METAL-DEPENDENT HYDROLASE MJ1163"/>
    <property type="match status" value="1"/>
</dbReference>
<dbReference type="InterPro" id="IPR022877">
    <property type="entry name" value="UPF0173"/>
</dbReference>
<comment type="similarity">
    <text evidence="2">Belongs to the UPF0173 family.</text>
</comment>
<dbReference type="Gene3D" id="3.60.15.10">
    <property type="entry name" value="Ribonuclease Z/Hydroxyacylglutathione hydrolase-like"/>
    <property type="match status" value="1"/>
</dbReference>